<accession>A0A087C200</accession>
<dbReference type="eggNOG" id="COG2267">
    <property type="taxonomic scope" value="Bacteria"/>
</dbReference>
<evidence type="ECO:0000256" key="1">
    <source>
        <dbReference type="SAM" id="MobiDB-lite"/>
    </source>
</evidence>
<feature type="domain" description="AB hydrolase-1" evidence="2">
    <location>
        <begin position="66"/>
        <end position="296"/>
    </location>
</feature>
<proteinExistence type="predicted"/>
<dbReference type="Gene3D" id="3.40.50.1820">
    <property type="entry name" value="alpha/beta hydrolase"/>
    <property type="match status" value="1"/>
</dbReference>
<dbReference type="EMBL" id="JGZE01000008">
    <property type="protein sequence ID" value="KFI77300.1"/>
    <property type="molecule type" value="Genomic_DNA"/>
</dbReference>
<dbReference type="GO" id="GO:0047372">
    <property type="term" value="F:monoacylglycerol lipase activity"/>
    <property type="evidence" value="ECO:0007669"/>
    <property type="project" value="TreeGrafter"/>
</dbReference>
<dbReference type="InterPro" id="IPR050266">
    <property type="entry name" value="AB_hydrolase_sf"/>
</dbReference>
<dbReference type="InterPro" id="IPR029058">
    <property type="entry name" value="AB_hydrolase_fold"/>
</dbReference>
<dbReference type="InterPro" id="IPR000073">
    <property type="entry name" value="AB_hydrolase_1"/>
</dbReference>
<evidence type="ECO:0000313" key="3">
    <source>
        <dbReference type="EMBL" id="KFI77300.1"/>
    </source>
</evidence>
<dbReference type="OrthoDB" id="3211023at2"/>
<dbReference type="STRING" id="1437603.GCA_000771525_01744"/>
<dbReference type="Pfam" id="PF12697">
    <property type="entry name" value="Abhydrolase_6"/>
    <property type="match status" value="1"/>
</dbReference>
<dbReference type="GO" id="GO:0046464">
    <property type="term" value="P:acylglycerol catabolic process"/>
    <property type="evidence" value="ECO:0007669"/>
    <property type="project" value="TreeGrafter"/>
</dbReference>
<reference evidence="3 4" key="1">
    <citation type="submission" date="2014-03" db="EMBL/GenBank/DDBJ databases">
        <title>Genomics of Bifidobacteria.</title>
        <authorList>
            <person name="Ventura M."/>
            <person name="Milani C."/>
            <person name="Lugli G.A."/>
        </authorList>
    </citation>
    <scope>NUCLEOTIDE SEQUENCE [LARGE SCALE GENOMIC DNA]</scope>
    <source>
        <strain evidence="3 4">DSM 21395</strain>
    </source>
</reference>
<feature type="region of interest" description="Disordered" evidence="1">
    <location>
        <begin position="1"/>
        <end position="22"/>
    </location>
</feature>
<name>A0A087C200_9BIFI</name>
<dbReference type="AlphaFoldDB" id="A0A087C200"/>
<dbReference type="Proteomes" id="UP000029082">
    <property type="component" value="Unassembled WGS sequence"/>
</dbReference>
<gene>
    <name evidence="3" type="ORF">BMON_0988</name>
</gene>
<keyword evidence="3" id="KW-0378">Hydrolase</keyword>
<dbReference type="PANTHER" id="PTHR43798:SF33">
    <property type="entry name" value="HYDROLASE, PUTATIVE (AFU_ORTHOLOGUE AFUA_2G14860)-RELATED"/>
    <property type="match status" value="1"/>
</dbReference>
<protein>
    <submittedName>
        <fullName evidence="3">Hydrolase, alpha/beta domain protein</fullName>
    </submittedName>
</protein>
<dbReference type="GO" id="GO:0016020">
    <property type="term" value="C:membrane"/>
    <property type="evidence" value="ECO:0007669"/>
    <property type="project" value="TreeGrafter"/>
</dbReference>
<organism evidence="3 4">
    <name type="scientific">Bifidobacterium mongoliense DSM 21395</name>
    <dbReference type="NCBI Taxonomy" id="1437603"/>
    <lineage>
        <taxon>Bacteria</taxon>
        <taxon>Bacillati</taxon>
        <taxon>Actinomycetota</taxon>
        <taxon>Actinomycetes</taxon>
        <taxon>Bifidobacteriales</taxon>
        <taxon>Bifidobacteriaceae</taxon>
        <taxon>Bifidobacterium</taxon>
    </lineage>
</organism>
<comment type="caution">
    <text evidence="3">The sequence shown here is derived from an EMBL/GenBank/DDBJ whole genome shotgun (WGS) entry which is preliminary data.</text>
</comment>
<dbReference type="RefSeq" id="WP_051917859.1">
    <property type="nucleotide sequence ID" value="NZ_JDUO01000008.1"/>
</dbReference>
<dbReference type="GeneID" id="93094754"/>
<sequence>MTESQQGRAPHGSRGSSRATPRIHPIAPFGALPVPRGVETLGIDITVGRLTAIRAVPDGIPTNGVVLMVPGFTGSKEDFYALLPLVAALGWDTWAISQRGQADSVAPRGIDAYASRHLAGDVVEVARAIERVTGADRVHLLGHSFGGTVSQAAVIADPSPFKSLTLMCSGPHGWPGRHDIDRRMLLEHPGTDLWRLNNPERADAPDAELGGELFYRQRAEATSTDELLAALDQLADVHDTTYEVAESHLPVMVCHGADDPAWPQDWQRRMARMLKARYAVIPRAAHCPNMENPVDTAVLLDDFWTDVQRKA</sequence>
<dbReference type="SUPFAM" id="SSF53474">
    <property type="entry name" value="alpha/beta-Hydrolases"/>
    <property type="match status" value="1"/>
</dbReference>
<evidence type="ECO:0000313" key="4">
    <source>
        <dbReference type="Proteomes" id="UP000029082"/>
    </source>
</evidence>
<dbReference type="PANTHER" id="PTHR43798">
    <property type="entry name" value="MONOACYLGLYCEROL LIPASE"/>
    <property type="match status" value="1"/>
</dbReference>
<evidence type="ECO:0000259" key="2">
    <source>
        <dbReference type="Pfam" id="PF12697"/>
    </source>
</evidence>
<keyword evidence="4" id="KW-1185">Reference proteome</keyword>